<dbReference type="RefSeq" id="WP_036342490.1">
    <property type="nucleotide sequence ID" value="NZ_JALN02000001.1"/>
</dbReference>
<proteinExistence type="predicted"/>
<dbReference type="GO" id="GO:0006629">
    <property type="term" value="P:lipid metabolic process"/>
    <property type="evidence" value="ECO:0007669"/>
    <property type="project" value="InterPro"/>
</dbReference>
<dbReference type="PANTHER" id="PTHR19353">
    <property type="entry name" value="FATTY ACID DESATURASE 2"/>
    <property type="match status" value="1"/>
</dbReference>
<organism evidence="3 4">
    <name type="scientific">Mycolicibacterium aromaticivorans JS19b1 = JCM 16368</name>
    <dbReference type="NCBI Taxonomy" id="1440774"/>
    <lineage>
        <taxon>Bacteria</taxon>
        <taxon>Bacillati</taxon>
        <taxon>Actinomycetota</taxon>
        <taxon>Actinomycetes</taxon>
        <taxon>Mycobacteriales</taxon>
        <taxon>Mycobacteriaceae</taxon>
        <taxon>Mycolicibacterium</taxon>
    </lineage>
</organism>
<keyword evidence="1" id="KW-1133">Transmembrane helix</keyword>
<feature type="transmembrane region" description="Helical" evidence="1">
    <location>
        <begin position="154"/>
        <end position="175"/>
    </location>
</feature>
<evidence type="ECO:0000259" key="2">
    <source>
        <dbReference type="Pfam" id="PF00487"/>
    </source>
</evidence>
<comment type="caution">
    <text evidence="3">The sequence shown here is derived from an EMBL/GenBank/DDBJ whole genome shotgun (WGS) entry which is preliminary data.</text>
</comment>
<dbReference type="AlphaFoldDB" id="A0A064CMR2"/>
<dbReference type="GO" id="GO:0016717">
    <property type="term" value="F:oxidoreductase activity, acting on paired donors, with oxidation of a pair of donors resulting in the reduction of molecular oxygen to two molecules of water"/>
    <property type="evidence" value="ECO:0007669"/>
    <property type="project" value="TreeGrafter"/>
</dbReference>
<dbReference type="OrthoDB" id="104711at2"/>
<accession>A0A064CMR2</accession>
<sequence length="365" mass="41774">MNTQHITLTREQADDFGRELDAIRERVIADLGQTDVDYIRRVIKAQRAMEIGGRALLFAGIFPPAWVAGTALLGISKILDNMEIGHNVMHGQYEWTGDPALRGRTFEWDTACPADQWRHSHNYSHHTFTNIVGMDRDIGYGILRMSPDQRWRPYYLGNPVYAFLLMVLFQYGVALHELETERIRSGEISLADKRDVLREIWHKTRRQLLKDYVAFPLLAGPMAPFVFTGNLTANLIRNVWSYAIIFCGHFPDGTQEFTVEETRNESRGQWYFRQVLGSANLTGGKLFHLLSGNLSHQIEHHLFPDVPARRYAEMAPHVREVCERYGIPYNAGPLPKQFATVVRKIVKLALPTRQRSEDATLVEAA</sequence>
<feature type="transmembrane region" description="Helical" evidence="1">
    <location>
        <begin position="55"/>
        <end position="75"/>
    </location>
</feature>
<dbReference type="eggNOG" id="COG3239">
    <property type="taxonomic scope" value="Bacteria"/>
</dbReference>
<keyword evidence="1" id="KW-0812">Transmembrane</keyword>
<evidence type="ECO:0000313" key="3">
    <source>
        <dbReference type="EMBL" id="KDF00014.1"/>
    </source>
</evidence>
<dbReference type="EMBL" id="JALN02000001">
    <property type="protein sequence ID" value="KDF00014.1"/>
    <property type="molecule type" value="Genomic_DNA"/>
</dbReference>
<dbReference type="Proteomes" id="UP000022835">
    <property type="component" value="Unassembled WGS sequence"/>
</dbReference>
<gene>
    <name evidence="3" type="ORF">Y900_013965</name>
</gene>
<dbReference type="Pfam" id="PF00487">
    <property type="entry name" value="FA_desaturase"/>
    <property type="match status" value="1"/>
</dbReference>
<name>A0A064CMR2_9MYCO</name>
<reference evidence="3" key="1">
    <citation type="submission" date="2014-05" db="EMBL/GenBank/DDBJ databases">
        <title>Genome sequence of Mycobacterium aromaticivorans strain JS19b1T (= DSM 45407T).</title>
        <authorList>
            <person name="Kwak Y."/>
            <person name="Park G.-S."/>
            <person name="Li Q.X."/>
            <person name="Lee S.-E."/>
            <person name="Shin J.-H."/>
        </authorList>
    </citation>
    <scope>NUCLEOTIDE SEQUENCE [LARGE SCALE GENOMIC DNA]</scope>
    <source>
        <strain evidence="3">JS19b1</strain>
    </source>
</reference>
<dbReference type="CDD" id="cd03506">
    <property type="entry name" value="Delta6-FADS-like"/>
    <property type="match status" value="1"/>
</dbReference>
<protein>
    <submittedName>
        <fullName evidence="3">Fatty acid desaturase</fullName>
    </submittedName>
</protein>
<evidence type="ECO:0000256" key="1">
    <source>
        <dbReference type="SAM" id="Phobius"/>
    </source>
</evidence>
<dbReference type="InterPro" id="IPR005804">
    <property type="entry name" value="FA_desaturase_dom"/>
</dbReference>
<feature type="domain" description="Fatty acid desaturase" evidence="2">
    <location>
        <begin position="65"/>
        <end position="331"/>
    </location>
</feature>
<evidence type="ECO:0000313" key="4">
    <source>
        <dbReference type="Proteomes" id="UP000022835"/>
    </source>
</evidence>
<dbReference type="STRING" id="1440774.Y900_013965"/>
<dbReference type="PANTHER" id="PTHR19353:SF84">
    <property type="entry name" value="ACYL-COA DELTA-9-DESATURASE, DESB"/>
    <property type="match status" value="1"/>
</dbReference>
<dbReference type="InterPro" id="IPR012171">
    <property type="entry name" value="Fatty_acid_desaturase"/>
</dbReference>
<keyword evidence="4" id="KW-1185">Reference proteome</keyword>
<dbReference type="GO" id="GO:0016020">
    <property type="term" value="C:membrane"/>
    <property type="evidence" value="ECO:0007669"/>
    <property type="project" value="TreeGrafter"/>
</dbReference>
<keyword evidence="1" id="KW-0472">Membrane</keyword>